<dbReference type="Gene3D" id="3.30.700.10">
    <property type="entry name" value="Glycoprotein, Type 4 Pilin"/>
    <property type="match status" value="1"/>
</dbReference>
<dbReference type="InterPro" id="IPR045584">
    <property type="entry name" value="Pilin-like"/>
</dbReference>
<evidence type="ECO:0008006" key="4">
    <source>
        <dbReference type="Google" id="ProtNLM"/>
    </source>
</evidence>
<gene>
    <name evidence="2" type="ORF">BSOLF_1326</name>
</gene>
<protein>
    <recommendedName>
        <fullName evidence="4">Type IV pilin PilA</fullName>
    </recommendedName>
</protein>
<evidence type="ECO:0000313" key="2">
    <source>
        <dbReference type="EMBL" id="PTQ55869.1"/>
    </source>
</evidence>
<evidence type="ECO:0000256" key="1">
    <source>
        <dbReference type="SAM" id="MobiDB-lite"/>
    </source>
</evidence>
<accession>A0A2R6XZL6</accession>
<feature type="compositionally biased region" description="Acidic residues" evidence="1">
    <location>
        <begin position="134"/>
        <end position="147"/>
    </location>
</feature>
<proteinExistence type="predicted"/>
<feature type="region of interest" description="Disordered" evidence="1">
    <location>
        <begin position="122"/>
        <end position="168"/>
    </location>
</feature>
<dbReference type="EMBL" id="PEBX01000065">
    <property type="protein sequence ID" value="PTQ55869.1"/>
    <property type="molecule type" value="Genomic_DNA"/>
</dbReference>
<dbReference type="Proteomes" id="UP000244338">
    <property type="component" value="Unassembled WGS sequence"/>
</dbReference>
<reference evidence="3" key="1">
    <citation type="journal article" date="2018" name="Sci. Rep.">
        <title>Lignite coal burning seam in the remote Altai Mountains harbors a hydrogen-driven thermophilic microbial community.</title>
        <authorList>
            <person name="Kadnikov V.V."/>
            <person name="Mardanov A.V."/>
            <person name="Ivasenko D.A."/>
            <person name="Antsiferov D.V."/>
            <person name="Beletsky A.V."/>
            <person name="Karnachuk O.V."/>
            <person name="Ravin N.V."/>
        </authorList>
    </citation>
    <scope>NUCLEOTIDE SEQUENCE [LARGE SCALE GENOMIC DNA]</scope>
</reference>
<evidence type="ECO:0000313" key="3">
    <source>
        <dbReference type="Proteomes" id="UP000244338"/>
    </source>
</evidence>
<comment type="caution">
    <text evidence="2">The sequence shown here is derived from an EMBL/GenBank/DDBJ whole genome shotgun (WGS) entry which is preliminary data.</text>
</comment>
<dbReference type="AlphaFoldDB" id="A0A2R6XZL6"/>
<name>A0A2R6XZL6_9BACL</name>
<sequence>MFELLVVFAVLGVLLLIAIPQLTELIERSRLKATHATALTLYESARLYRQIEGVDTVVIQAKDLIDRHYVMPPLKDGWQRALDVSASSVVLKEKDALDKVLIVSKDEADRVYIFECDLTSCKPSEDASPGDGTPGEEENEPGDDAPPSEENPPGGIIPPDDNSGNNPPRFWDDPVGWLRWWLCRTLNICF</sequence>
<organism evidence="2 3">
    <name type="scientific">Candidatus Carbonibacillus altaicus</name>
    <dbReference type="NCBI Taxonomy" id="2163959"/>
    <lineage>
        <taxon>Bacteria</taxon>
        <taxon>Bacillati</taxon>
        <taxon>Bacillota</taxon>
        <taxon>Bacilli</taxon>
        <taxon>Bacillales</taxon>
        <taxon>Candidatus Carbonibacillus</taxon>
    </lineage>
</organism>
<dbReference type="SUPFAM" id="SSF54523">
    <property type="entry name" value="Pili subunits"/>
    <property type="match status" value="1"/>
</dbReference>